<evidence type="ECO:0000313" key="2">
    <source>
        <dbReference type="EMBL" id="AIA56541.1"/>
    </source>
</evidence>
<comment type="catalytic activity">
    <reaction evidence="1">
        <text>adenosine(2030) in 23S rRNA + S-adenosyl-L-methionine = N(6)-methyladenosine(2030) in 23S rRNA + S-adenosyl-L-homocysteine + H(+)</text>
        <dbReference type="Rhea" id="RHEA:43736"/>
        <dbReference type="Rhea" id="RHEA-COMP:10668"/>
        <dbReference type="Rhea" id="RHEA-COMP:10669"/>
        <dbReference type="ChEBI" id="CHEBI:15378"/>
        <dbReference type="ChEBI" id="CHEBI:57856"/>
        <dbReference type="ChEBI" id="CHEBI:59789"/>
        <dbReference type="ChEBI" id="CHEBI:74411"/>
        <dbReference type="ChEBI" id="CHEBI:74449"/>
        <dbReference type="EC" id="2.1.1.266"/>
    </reaction>
</comment>
<comment type="function">
    <text evidence="1">Specifically methylates the adenine in position 2030 of 23S rRNA.</text>
</comment>
<feature type="binding site" evidence="1">
    <location>
        <begin position="137"/>
        <end position="138"/>
    </location>
    <ligand>
        <name>S-adenosyl-L-methionine</name>
        <dbReference type="ChEBI" id="CHEBI:59789"/>
    </ligand>
</feature>
<keyword evidence="1" id="KW-0489">Methyltransferase</keyword>
<dbReference type="InterPro" id="IPR029063">
    <property type="entry name" value="SAM-dependent_MTases_sf"/>
</dbReference>
<feature type="binding site" evidence="1">
    <location>
        <position position="94"/>
    </location>
    <ligand>
        <name>S-adenosyl-L-methionine</name>
        <dbReference type="ChEBI" id="CHEBI:59789"/>
    </ligand>
</feature>
<dbReference type="Proteomes" id="UP000005522">
    <property type="component" value="Chromosome"/>
</dbReference>
<keyword evidence="1" id="KW-0698">rRNA processing</keyword>
<dbReference type="HAMAP" id="MF_00934">
    <property type="entry name" value="23SrRNA_methyltr_J"/>
    <property type="match status" value="1"/>
</dbReference>
<feature type="binding site" evidence="1">
    <location>
        <position position="18"/>
    </location>
    <ligand>
        <name>S-adenosyl-L-methionine</name>
        <dbReference type="ChEBI" id="CHEBI:59789"/>
    </ligand>
</feature>
<dbReference type="PANTHER" id="PTHR37426:SF1">
    <property type="entry name" value="RIBOSOMAL RNA LARGE SUBUNIT METHYLTRANSFERASE J"/>
    <property type="match status" value="1"/>
</dbReference>
<sequence length="290" mass="31913">MNYRHDHHAGNAADCLKHLALSLALERLLHKDAPLFYLETHAGAGRYSLADAGEHSAGVDRVWAARRQLKGLSPWLDLLEEGAEDGVLRHYPGSPVVAARLLRPGDRMVLAEKVAVVRERLRHNLAGRGRTSILGDDGYAILRGHLPPPERRGLILMDPPFERRDEWEALAKAIIGAHARWPQGCQIVWYPIKVRGMISRLLQSLQRALDMEVVELRLESETGGTSMVGSGLILVRPPWGLRERLLAALAVLGPVLAQGGFWDLSYRALPQSAPVWAGAPSAPDHATAKE</sequence>
<proteinExistence type="inferred from homology"/>
<dbReference type="InterPro" id="IPR007473">
    <property type="entry name" value="RlmJ"/>
</dbReference>
<feature type="binding site" evidence="1">
    <location>
        <position position="158"/>
    </location>
    <ligand>
        <name>S-adenosyl-L-methionine</name>
        <dbReference type="ChEBI" id="CHEBI:59789"/>
    </ligand>
</feature>
<feature type="binding site" evidence="1">
    <location>
        <position position="112"/>
    </location>
    <ligand>
        <name>S-adenosyl-L-methionine</name>
        <dbReference type="ChEBI" id="CHEBI:59789"/>
    </ligand>
</feature>
<dbReference type="EMBL" id="CP005986">
    <property type="protein sequence ID" value="AIA56541.1"/>
    <property type="molecule type" value="Genomic_DNA"/>
</dbReference>
<name>A0A060A2U5_ACICK</name>
<dbReference type="EC" id="2.1.1.266" evidence="1"/>
<dbReference type="GO" id="GO:0005829">
    <property type="term" value="C:cytosol"/>
    <property type="evidence" value="ECO:0007669"/>
    <property type="project" value="TreeGrafter"/>
</dbReference>
<protein>
    <recommendedName>
        <fullName evidence="1">Ribosomal RNA large subunit methyltransferase J</fullName>
        <ecNumber evidence="1">2.1.1.266</ecNumber>
    </recommendedName>
    <alternativeName>
        <fullName evidence="1">23S rRNA (adenine(2030)-N6)-methyltransferase</fullName>
    </alternativeName>
    <alternativeName>
        <fullName evidence="1">23S rRNA m6A2030 methyltransferase</fullName>
    </alternativeName>
</protein>
<dbReference type="GO" id="GO:0070475">
    <property type="term" value="P:rRNA base methylation"/>
    <property type="evidence" value="ECO:0007669"/>
    <property type="project" value="UniProtKB-UniRule"/>
</dbReference>
<feature type="binding site" evidence="1">
    <location>
        <position position="41"/>
    </location>
    <ligand>
        <name>S-adenosyl-L-methionine</name>
        <dbReference type="ChEBI" id="CHEBI:59789"/>
    </ligand>
</feature>
<keyword evidence="1" id="KW-0808">Transferase</keyword>
<gene>
    <name evidence="1" type="primary">rlmJ</name>
    <name evidence="2" type="ORF">Acaty_c2703</name>
</gene>
<organism evidence="2 3">
    <name type="scientific">Acidithiobacillus caldus (strain ATCC 51756 / DSM 8584 / KU)</name>
    <dbReference type="NCBI Taxonomy" id="637389"/>
    <lineage>
        <taxon>Bacteria</taxon>
        <taxon>Pseudomonadati</taxon>
        <taxon>Pseudomonadota</taxon>
        <taxon>Acidithiobacillia</taxon>
        <taxon>Acidithiobacillales</taxon>
        <taxon>Acidithiobacillaceae</taxon>
        <taxon>Acidithiobacillus</taxon>
    </lineage>
</organism>
<dbReference type="KEGG" id="acz:Acaty_c2703"/>
<feature type="site" description="Interaction with substrate rRNA" evidence="1">
    <location>
        <position position="3"/>
    </location>
</feature>
<comment type="subunit">
    <text evidence="1">Monomer.</text>
</comment>
<dbReference type="PANTHER" id="PTHR37426">
    <property type="entry name" value="RIBOSOMAL RNA LARGE SUBUNIT METHYLTRANSFERASE J"/>
    <property type="match status" value="1"/>
</dbReference>
<keyword evidence="1" id="KW-0949">S-adenosyl-L-methionine</keyword>
<dbReference type="GO" id="GO:0003723">
    <property type="term" value="F:RNA binding"/>
    <property type="evidence" value="ECO:0007669"/>
    <property type="project" value="UniProtKB-UniRule"/>
</dbReference>
<accession>A0A060A2U5</accession>
<feature type="active site" description="Proton acceptor" evidence="1">
    <location>
        <position position="158"/>
    </location>
</feature>
<reference evidence="2 3" key="1">
    <citation type="journal article" date="2009" name="J. Bacteriol.">
        <title>Draft genome sequence of the extremely acidophilic bacterium Acidithiobacillus caldus ATCC 51756 reveals metabolic versatility in the genus Acidithiobacillus.</title>
        <authorList>
            <person name="Valdes J."/>
            <person name="Quatrini R."/>
            <person name="Hallberg K."/>
            <person name="Dopson M."/>
            <person name="Valenzuela P.D."/>
            <person name="Holmes D.S."/>
        </authorList>
    </citation>
    <scope>NUCLEOTIDE SEQUENCE [LARGE SCALE GENOMIC DNA]</scope>
    <source>
        <strain evidence="3">ATCC 51756 / DSM 8584 / KU</strain>
    </source>
</reference>
<dbReference type="SUPFAM" id="SSF53335">
    <property type="entry name" value="S-adenosyl-L-methionine-dependent methyltransferases"/>
    <property type="match status" value="1"/>
</dbReference>
<keyword evidence="1" id="KW-0694">RNA-binding</keyword>
<evidence type="ECO:0000313" key="3">
    <source>
        <dbReference type="Proteomes" id="UP000005522"/>
    </source>
</evidence>
<dbReference type="Gene3D" id="3.40.50.150">
    <property type="entry name" value="Vaccinia Virus protein VP39"/>
    <property type="match status" value="1"/>
</dbReference>
<dbReference type="Pfam" id="PF04378">
    <property type="entry name" value="RsmJ"/>
    <property type="match status" value="1"/>
</dbReference>
<comment type="similarity">
    <text evidence="1">Belongs to the RlmJ family.</text>
</comment>
<dbReference type="GO" id="GO:0036307">
    <property type="term" value="F:23S rRNA (adenine(2030)-N(6))-methyltransferase activity"/>
    <property type="evidence" value="ECO:0007669"/>
    <property type="project" value="UniProtKB-UniRule"/>
</dbReference>
<dbReference type="HOGENOM" id="CLU_061769_0_0_6"/>
<evidence type="ECO:0000256" key="1">
    <source>
        <dbReference type="HAMAP-Rule" id="MF_00934"/>
    </source>
</evidence>
<dbReference type="AlphaFoldDB" id="A0A060A2U5"/>
<dbReference type="eggNOG" id="COG2961">
    <property type="taxonomic scope" value="Bacteria"/>
</dbReference>